<comment type="cofactor">
    <cofactor evidence="1 10">
        <name>Zn(2+)</name>
        <dbReference type="ChEBI" id="CHEBI:29105"/>
    </cofactor>
</comment>
<dbReference type="RefSeq" id="WP_245948438.1">
    <property type="nucleotide sequence ID" value="NZ_QQAY01000004.1"/>
</dbReference>
<dbReference type="AlphaFoldDB" id="A0A370GH79"/>
<feature type="signal peptide" evidence="10">
    <location>
        <begin position="1"/>
        <end position="29"/>
    </location>
</feature>
<dbReference type="Pfam" id="PF02868">
    <property type="entry name" value="Peptidase_M4_C"/>
    <property type="match status" value="1"/>
</dbReference>
<comment type="similarity">
    <text evidence="2 10">Belongs to the peptidase M4 family.</text>
</comment>
<sequence>MTLKNKWMSAASAVVLSASLLSVGGAASAKESDPAANVKADSKINWSEQFSGKVPSFARGKLSSKSVHNEKDVKKFFKENKDLFKIDPDMKLTFVKQETDKLGMTHYTFVPSIQNVPIDTSRVMVHTDKDGNVVAVNGELHPGAPDKVKQSKKLSKKDALTAAWKEIGVDKSQADKKVKTLKGEKSTLTEKSDLVVFNKDDQYTLAYHVQLQFAEPYPANWQIWVNAEDGSILKSINQVNDATGTGTGVLGDTKSVNTYYYNSTYYLFDISKPMNGVIETLDNYNGGDSYLPGYYITETTNKFTKEREKAAVDAHYYAGKVFDFYYNNFGRVSWDNQGSDITSTVHYGSNYNNAAWIGNQMIYGDGDGSTFTYLSGANDVVAHELTHAVTQTTAGLNYENQPGALNESFSDVFGYFLDPGDWLMGEDVYTPYKSGDALRSLSNPPLYGQPDNMSNYQNLPNTSAGDWGGVHTNSGIPNKAAYYTVNNVGLAKAEQIYYRALTVYMTPNSTFSDARAALVQSAQDLYGSSTASSVAAAWNNVGVY</sequence>
<comment type="function">
    <text evidence="10">Extracellular zinc metalloprotease.</text>
</comment>
<evidence type="ECO:0000256" key="6">
    <source>
        <dbReference type="ARBA" id="ARBA00022801"/>
    </source>
</evidence>
<dbReference type="EC" id="3.4.24.-" evidence="10"/>
<evidence type="ECO:0000256" key="2">
    <source>
        <dbReference type="ARBA" id="ARBA00009388"/>
    </source>
</evidence>
<evidence type="ECO:0000259" key="11">
    <source>
        <dbReference type="Pfam" id="PF01447"/>
    </source>
</evidence>
<dbReference type="PANTHER" id="PTHR33794">
    <property type="entry name" value="BACILLOLYSIN"/>
    <property type="match status" value="1"/>
</dbReference>
<accession>A0A370GH79</accession>
<dbReference type="GO" id="GO:0005576">
    <property type="term" value="C:extracellular region"/>
    <property type="evidence" value="ECO:0007669"/>
    <property type="project" value="UniProtKB-SubCell"/>
</dbReference>
<comment type="subcellular location">
    <subcellularLocation>
        <location evidence="10">Secreted</location>
    </subcellularLocation>
</comment>
<dbReference type="EMBL" id="QQAY01000004">
    <property type="protein sequence ID" value="RDI43132.1"/>
    <property type="molecule type" value="Genomic_DNA"/>
</dbReference>
<evidence type="ECO:0000256" key="7">
    <source>
        <dbReference type="ARBA" id="ARBA00022833"/>
    </source>
</evidence>
<evidence type="ECO:0000256" key="9">
    <source>
        <dbReference type="PIRSR" id="PIRSR623612-1"/>
    </source>
</evidence>
<feature type="domain" description="Peptidase M4" evidence="11">
    <location>
        <begin position="243"/>
        <end position="391"/>
    </location>
</feature>
<evidence type="ECO:0000256" key="5">
    <source>
        <dbReference type="ARBA" id="ARBA00022729"/>
    </source>
</evidence>
<dbReference type="GO" id="GO:0046872">
    <property type="term" value="F:metal ion binding"/>
    <property type="evidence" value="ECO:0007669"/>
    <property type="project" value="UniProtKB-UniRule"/>
</dbReference>
<keyword evidence="10" id="KW-0964">Secreted</keyword>
<feature type="domain" description="FTP" evidence="13">
    <location>
        <begin position="92"/>
        <end position="140"/>
    </location>
</feature>
<evidence type="ECO:0000256" key="10">
    <source>
        <dbReference type="RuleBase" id="RU366073"/>
    </source>
</evidence>
<dbReference type="CDD" id="cd09597">
    <property type="entry name" value="M4_TLP"/>
    <property type="match status" value="1"/>
</dbReference>
<feature type="chain" id="PRO_5023149370" description="Neutral metalloproteinase" evidence="10">
    <location>
        <begin position="30"/>
        <end position="544"/>
    </location>
</feature>
<dbReference type="Gene3D" id="1.10.390.10">
    <property type="entry name" value="Neutral Protease Domain 2"/>
    <property type="match status" value="1"/>
</dbReference>
<feature type="active site" evidence="9">
    <location>
        <position position="384"/>
    </location>
</feature>
<dbReference type="PRINTS" id="PR00730">
    <property type="entry name" value="THERMOLYSIN"/>
</dbReference>
<evidence type="ECO:0000256" key="1">
    <source>
        <dbReference type="ARBA" id="ARBA00001947"/>
    </source>
</evidence>
<organism evidence="14 15">
    <name type="scientific">Falsibacillus pallidus</name>
    <dbReference type="NCBI Taxonomy" id="493781"/>
    <lineage>
        <taxon>Bacteria</taxon>
        <taxon>Bacillati</taxon>
        <taxon>Bacillota</taxon>
        <taxon>Bacilli</taxon>
        <taxon>Bacillales</taxon>
        <taxon>Bacillaceae</taxon>
        <taxon>Falsibacillus</taxon>
    </lineage>
</organism>
<keyword evidence="15" id="KW-1185">Reference proteome</keyword>
<keyword evidence="7 10" id="KW-0862">Zinc</keyword>
<dbReference type="InterPro" id="IPR001570">
    <property type="entry name" value="Peptidase_M4_C_domain"/>
</dbReference>
<keyword evidence="5 10" id="KW-0732">Signal</keyword>
<dbReference type="GO" id="GO:0006508">
    <property type="term" value="P:proteolysis"/>
    <property type="evidence" value="ECO:0007669"/>
    <property type="project" value="UniProtKB-KW"/>
</dbReference>
<evidence type="ECO:0000256" key="3">
    <source>
        <dbReference type="ARBA" id="ARBA00022670"/>
    </source>
</evidence>
<evidence type="ECO:0000259" key="13">
    <source>
        <dbReference type="Pfam" id="PF07504"/>
    </source>
</evidence>
<dbReference type="Gene3D" id="3.10.170.10">
    <property type="match status" value="1"/>
</dbReference>
<proteinExistence type="inferred from homology"/>
<keyword evidence="8 10" id="KW-0482">Metalloprotease</keyword>
<protein>
    <recommendedName>
        <fullName evidence="10">Neutral metalloproteinase</fullName>
        <ecNumber evidence="10">3.4.24.-</ecNumber>
    </recommendedName>
</protein>
<dbReference type="PANTHER" id="PTHR33794:SF1">
    <property type="entry name" value="BACILLOLYSIN"/>
    <property type="match status" value="1"/>
</dbReference>
<name>A0A370GH79_9BACI</name>
<evidence type="ECO:0000259" key="12">
    <source>
        <dbReference type="Pfam" id="PF02868"/>
    </source>
</evidence>
<keyword evidence="3 10" id="KW-0645">Protease</keyword>
<keyword evidence="6 10" id="KW-0378">Hydrolase</keyword>
<dbReference type="SUPFAM" id="SSF55486">
    <property type="entry name" value="Metalloproteases ('zincins'), catalytic domain"/>
    <property type="match status" value="1"/>
</dbReference>
<dbReference type="InterPro" id="IPR023612">
    <property type="entry name" value="Peptidase_M4"/>
</dbReference>
<dbReference type="InterPro" id="IPR027268">
    <property type="entry name" value="Peptidase_M4/M1_CTD_sf"/>
</dbReference>
<evidence type="ECO:0000256" key="8">
    <source>
        <dbReference type="ARBA" id="ARBA00023049"/>
    </source>
</evidence>
<feature type="domain" description="Peptidase M4 C-terminal" evidence="12">
    <location>
        <begin position="394"/>
        <end position="543"/>
    </location>
</feature>
<dbReference type="InterPro" id="IPR013856">
    <property type="entry name" value="Peptidase_M4_domain"/>
</dbReference>
<dbReference type="GO" id="GO:0004222">
    <property type="term" value="F:metalloendopeptidase activity"/>
    <property type="evidence" value="ECO:0007669"/>
    <property type="project" value="UniProtKB-UniRule"/>
</dbReference>
<dbReference type="Pfam" id="PF01447">
    <property type="entry name" value="Peptidase_M4"/>
    <property type="match status" value="1"/>
</dbReference>
<gene>
    <name evidence="14" type="ORF">DFR59_104184</name>
</gene>
<dbReference type="Pfam" id="PF07504">
    <property type="entry name" value="FTP"/>
    <property type="match status" value="1"/>
</dbReference>
<evidence type="ECO:0000313" key="14">
    <source>
        <dbReference type="EMBL" id="RDI43132.1"/>
    </source>
</evidence>
<dbReference type="InterPro" id="IPR050728">
    <property type="entry name" value="Zinc_Metalloprotease_M4"/>
</dbReference>
<dbReference type="Gene3D" id="3.10.450.490">
    <property type="match status" value="1"/>
</dbReference>
<evidence type="ECO:0000256" key="4">
    <source>
        <dbReference type="ARBA" id="ARBA00022723"/>
    </source>
</evidence>
<keyword evidence="4" id="KW-0479">Metal-binding</keyword>
<feature type="active site" description="Proton donor" evidence="9">
    <location>
        <position position="471"/>
    </location>
</feature>
<dbReference type="InterPro" id="IPR011096">
    <property type="entry name" value="FTP_domain"/>
</dbReference>
<comment type="caution">
    <text evidence="14">The sequence shown here is derived from an EMBL/GenBank/DDBJ whole genome shotgun (WGS) entry which is preliminary data.</text>
</comment>
<reference evidence="14 15" key="1">
    <citation type="submission" date="2018-07" db="EMBL/GenBank/DDBJ databases">
        <title>Genomic Encyclopedia of Type Strains, Phase IV (KMG-IV): sequencing the most valuable type-strain genomes for metagenomic binning, comparative biology and taxonomic classification.</title>
        <authorList>
            <person name="Goeker M."/>
        </authorList>
    </citation>
    <scope>NUCLEOTIDE SEQUENCE [LARGE SCALE GENOMIC DNA]</scope>
    <source>
        <strain evidence="14 15">DSM 25281</strain>
    </source>
</reference>
<dbReference type="Proteomes" id="UP000255326">
    <property type="component" value="Unassembled WGS sequence"/>
</dbReference>
<evidence type="ECO:0000313" key="15">
    <source>
        <dbReference type="Proteomes" id="UP000255326"/>
    </source>
</evidence>